<feature type="domain" description="Zn(2)-C6 fungal-type" evidence="8">
    <location>
        <begin position="15"/>
        <end position="45"/>
    </location>
</feature>
<dbReference type="GO" id="GO:0000981">
    <property type="term" value="F:DNA-binding transcription factor activity, RNA polymerase II-specific"/>
    <property type="evidence" value="ECO:0007669"/>
    <property type="project" value="InterPro"/>
</dbReference>
<name>A0A7R8ANY0_9EURO</name>
<evidence type="ECO:0000256" key="5">
    <source>
        <dbReference type="ARBA" id="ARBA00023163"/>
    </source>
</evidence>
<dbReference type="GO" id="GO:0008270">
    <property type="term" value="F:zinc ion binding"/>
    <property type="evidence" value="ECO:0007669"/>
    <property type="project" value="InterPro"/>
</dbReference>
<dbReference type="PROSITE" id="PS00463">
    <property type="entry name" value="ZN2_CY6_FUNGAL_1"/>
    <property type="match status" value="1"/>
</dbReference>
<evidence type="ECO:0000256" key="4">
    <source>
        <dbReference type="ARBA" id="ARBA00023125"/>
    </source>
</evidence>
<evidence type="ECO:0000256" key="1">
    <source>
        <dbReference type="ARBA" id="ARBA00004123"/>
    </source>
</evidence>
<evidence type="ECO:0000256" key="2">
    <source>
        <dbReference type="ARBA" id="ARBA00022723"/>
    </source>
</evidence>
<dbReference type="GO" id="GO:0003677">
    <property type="term" value="F:DNA binding"/>
    <property type="evidence" value="ECO:0007669"/>
    <property type="project" value="UniProtKB-KW"/>
</dbReference>
<dbReference type="InterPro" id="IPR001138">
    <property type="entry name" value="Zn2Cys6_DnaBD"/>
</dbReference>
<keyword evidence="3" id="KW-0805">Transcription regulation</keyword>
<dbReference type="Pfam" id="PF00172">
    <property type="entry name" value="Zn_clus"/>
    <property type="match status" value="1"/>
</dbReference>
<evidence type="ECO:0000256" key="7">
    <source>
        <dbReference type="SAM" id="MobiDB-lite"/>
    </source>
</evidence>
<reference evidence="9" key="2">
    <citation type="submission" date="2021-02" db="EMBL/GenBank/DDBJ databases">
        <title>Aspergillus puulaauensis MK2 genome sequence.</title>
        <authorList>
            <person name="Futagami T."/>
            <person name="Mori K."/>
            <person name="Kadooka C."/>
            <person name="Tanaka T."/>
        </authorList>
    </citation>
    <scope>NUCLEOTIDE SEQUENCE</scope>
    <source>
        <strain evidence="9">MK2</strain>
    </source>
</reference>
<dbReference type="EMBL" id="AP024446">
    <property type="protein sequence ID" value="BCS24263.1"/>
    <property type="molecule type" value="Genomic_DNA"/>
</dbReference>
<feature type="compositionally biased region" description="Polar residues" evidence="7">
    <location>
        <begin position="77"/>
        <end position="93"/>
    </location>
</feature>
<dbReference type="PROSITE" id="PS50048">
    <property type="entry name" value="ZN2_CY6_FUNGAL_2"/>
    <property type="match status" value="1"/>
</dbReference>
<dbReference type="CDD" id="cd12148">
    <property type="entry name" value="fungal_TF_MHR"/>
    <property type="match status" value="1"/>
</dbReference>
<dbReference type="SUPFAM" id="SSF57701">
    <property type="entry name" value="Zn2/Cys6 DNA-binding domain"/>
    <property type="match status" value="1"/>
</dbReference>
<keyword evidence="2" id="KW-0479">Metal-binding</keyword>
<dbReference type="AlphaFoldDB" id="A0A7R8ANY0"/>
<dbReference type="KEGG" id="apuu:APUU_40707A"/>
<evidence type="ECO:0000313" key="10">
    <source>
        <dbReference type="Proteomes" id="UP000654913"/>
    </source>
</evidence>
<sequence length="582" mass="66365">MSGQQRQQRQQPGIACEECRRRRIRCDRTRPQCTACATSGVECIVRDSCPPRGPKKGYLKSLQKKIEELESQLLEKQGSSPAPTCQTVDNDSSTDIHENRTATPETTDILQWPAAPVEFPFPAVEPWECFDGSYSSSLLQLPVDSVPVESVPELIQIPMESGFLISPMMHNDLDQLYFDRAYAFAPIIHTHRYRSWSKQPNKSKQRTCLQFAMWTLASSLSSQFHVQGCKLYVQTRQLLHELEAEEPWHHISLEQTQAWALLSIYELSCQDFDRGMMSAGRALRLIQMMRLYELDMPRTPQTMQLDQYQRQLTPSQEDWVDIETKRRTFWLAYLIDRFTSMVDGLHMFFDERLIRTRLPAPEANFASNRPTDMSFLADVVPDVSVEWQHNTLSPFTECVIGATLCGRVLQHKQNAPSRPCEEFCSRHRTLNALLAQRIRMLRIYASLEYPDPIIAFVALAAQIDVLMLYELIESKPLGTGVEGTQLVQALHAEHQQQARDAVTDISLLVAVLGQHFQMHPLAPILLLLGARFSQSHPELNDAYIKLMPSILTMLQASTGLNKLAQSFLQLLNPQGDTWCGFT</sequence>
<dbReference type="SMART" id="SM00906">
    <property type="entry name" value="Fungal_trans"/>
    <property type="match status" value="1"/>
</dbReference>
<evidence type="ECO:0000256" key="6">
    <source>
        <dbReference type="ARBA" id="ARBA00023242"/>
    </source>
</evidence>
<keyword evidence="6" id="KW-0539">Nucleus</keyword>
<accession>A0A7R8ANY0</accession>
<dbReference type="GeneID" id="64974268"/>
<evidence type="ECO:0000259" key="8">
    <source>
        <dbReference type="PROSITE" id="PS50048"/>
    </source>
</evidence>
<dbReference type="Pfam" id="PF04082">
    <property type="entry name" value="Fungal_trans"/>
    <property type="match status" value="1"/>
</dbReference>
<dbReference type="OrthoDB" id="3037908at2759"/>
<feature type="region of interest" description="Disordered" evidence="7">
    <location>
        <begin position="74"/>
        <end position="104"/>
    </location>
</feature>
<dbReference type="Proteomes" id="UP000654913">
    <property type="component" value="Chromosome 4"/>
</dbReference>
<protein>
    <recommendedName>
        <fullName evidence="8">Zn(2)-C6 fungal-type domain-containing protein</fullName>
    </recommendedName>
</protein>
<keyword evidence="4" id="KW-0238">DNA-binding</keyword>
<dbReference type="InterPro" id="IPR036864">
    <property type="entry name" value="Zn2-C6_fun-type_DNA-bd_sf"/>
</dbReference>
<keyword evidence="5" id="KW-0804">Transcription</keyword>
<keyword evidence="10" id="KW-1185">Reference proteome</keyword>
<dbReference type="PANTHER" id="PTHR47338">
    <property type="entry name" value="ZN(II)2CYS6 TRANSCRIPTION FACTOR (EUROFUNG)-RELATED"/>
    <property type="match status" value="1"/>
</dbReference>
<dbReference type="PANTHER" id="PTHR47338:SF3">
    <property type="entry name" value="C6 FINGER DOMAIN TRANSCRIPTION FACTOR DBAA-RELATED"/>
    <property type="match status" value="1"/>
</dbReference>
<dbReference type="GO" id="GO:0005634">
    <property type="term" value="C:nucleus"/>
    <property type="evidence" value="ECO:0007669"/>
    <property type="project" value="UniProtKB-SubCell"/>
</dbReference>
<dbReference type="InterPro" id="IPR007219">
    <property type="entry name" value="XnlR_reg_dom"/>
</dbReference>
<evidence type="ECO:0000313" key="9">
    <source>
        <dbReference type="EMBL" id="BCS24263.1"/>
    </source>
</evidence>
<dbReference type="InterPro" id="IPR050815">
    <property type="entry name" value="TF_fung"/>
</dbReference>
<dbReference type="Gene3D" id="4.10.240.10">
    <property type="entry name" value="Zn(2)-C6 fungal-type DNA-binding domain"/>
    <property type="match status" value="1"/>
</dbReference>
<reference evidence="9" key="1">
    <citation type="submission" date="2021-01" db="EMBL/GenBank/DDBJ databases">
        <authorList>
            <consortium name="Aspergillus puulaauensis MK2 genome sequencing consortium"/>
            <person name="Kazuki M."/>
            <person name="Futagami T."/>
        </authorList>
    </citation>
    <scope>NUCLEOTIDE SEQUENCE</scope>
    <source>
        <strain evidence="9">MK2</strain>
    </source>
</reference>
<gene>
    <name evidence="9" type="ORF">APUU_40707A</name>
</gene>
<organism evidence="9 10">
    <name type="scientific">Aspergillus puulaauensis</name>
    <dbReference type="NCBI Taxonomy" id="1220207"/>
    <lineage>
        <taxon>Eukaryota</taxon>
        <taxon>Fungi</taxon>
        <taxon>Dikarya</taxon>
        <taxon>Ascomycota</taxon>
        <taxon>Pezizomycotina</taxon>
        <taxon>Eurotiomycetes</taxon>
        <taxon>Eurotiomycetidae</taxon>
        <taxon>Eurotiales</taxon>
        <taxon>Aspergillaceae</taxon>
        <taxon>Aspergillus</taxon>
    </lineage>
</organism>
<dbReference type="GO" id="GO:0006351">
    <property type="term" value="P:DNA-templated transcription"/>
    <property type="evidence" value="ECO:0007669"/>
    <property type="project" value="InterPro"/>
</dbReference>
<dbReference type="RefSeq" id="XP_041556457.1">
    <property type="nucleotide sequence ID" value="XM_041703809.1"/>
</dbReference>
<dbReference type="SMART" id="SM00066">
    <property type="entry name" value="GAL4"/>
    <property type="match status" value="1"/>
</dbReference>
<evidence type="ECO:0000256" key="3">
    <source>
        <dbReference type="ARBA" id="ARBA00023015"/>
    </source>
</evidence>
<comment type="subcellular location">
    <subcellularLocation>
        <location evidence="1">Nucleus</location>
    </subcellularLocation>
</comment>
<proteinExistence type="predicted"/>